<dbReference type="Gene3D" id="3.30.565.10">
    <property type="entry name" value="Histidine kinase-like ATPase, C-terminal domain"/>
    <property type="match status" value="1"/>
</dbReference>
<feature type="region of interest" description="Disordered" evidence="1">
    <location>
        <begin position="428"/>
        <end position="447"/>
    </location>
</feature>
<sequence>MRDNGYKNTAYAVAELIDNAIQAGARHVQLLAGEELELVQKRHVPRIKEVGVLDDGSGMDAETLRMALQFGNGTRLDDRSGIGRFGMGLPSASISQARRVEVWSWTDSPDRANYTFIDLDEIEKGSSSTVPLPVVDPVPQGWRDLAESVGSSGTLVVWSKLDRMQWRRASTIIDRSEDIIGRMYRRYLHEGEVTIRLAEFDIGDRSQATKARPARVNDPLYLMAPSSTPAPYDNDPMFEPDGDEETWEIERKIEGPDGGMHTVTTRFTVAKSGARRPNNAGALPYGKHAGRNVGVSLMRAGRELDLDQSLVIGYDPRERWWGVEVDFPPALDEVFGVTNNKQSARYFSEVTASIDSIIKDDSRSTADIKGEMEENGDPAADLVEVAQDIQRRLSTIRKALKIQTQGQKSQERRYGVASPEAEATEITKKFQAEGRKGQSDKEESMPESERVNALAQVFEGDGLTQAQARNKSLDVVQEGMKYVFSQGTLDGGAFFNVRPVAGEIVIKINVDHPAYEGLVEVLENQISDGDSRDELAERLRRANRGLKLLLMAWARYEDEEALPARREALQDIRTDWGRVASRFLRG</sequence>
<dbReference type="Pfam" id="PF13589">
    <property type="entry name" value="HATPase_c_3"/>
    <property type="match status" value="1"/>
</dbReference>
<gene>
    <name evidence="2" type="ORF">EF834_00460</name>
</gene>
<keyword evidence="2" id="KW-0547">Nucleotide-binding</keyword>
<evidence type="ECO:0000256" key="1">
    <source>
        <dbReference type="SAM" id="MobiDB-lite"/>
    </source>
</evidence>
<evidence type="ECO:0000313" key="2">
    <source>
        <dbReference type="EMBL" id="RVW05990.1"/>
    </source>
</evidence>
<reference evidence="2 3" key="1">
    <citation type="submission" date="2018-11" db="EMBL/GenBank/DDBJ databases">
        <title>Rhodococcus spongicola sp. nov. and Rhodococcus xishaensis sp. nov. from marine sponges.</title>
        <authorList>
            <person name="Li L."/>
            <person name="Lin H.W."/>
        </authorList>
    </citation>
    <scope>NUCLEOTIDE SEQUENCE [LARGE SCALE GENOMIC DNA]</scope>
    <source>
        <strain evidence="2 3">LHW50502</strain>
    </source>
</reference>
<keyword evidence="3" id="KW-1185">Reference proteome</keyword>
<dbReference type="OrthoDB" id="3757919at2"/>
<dbReference type="InterPro" id="IPR036890">
    <property type="entry name" value="HATPase_C_sf"/>
</dbReference>
<dbReference type="SUPFAM" id="SSF55874">
    <property type="entry name" value="ATPase domain of HSP90 chaperone/DNA topoisomerase II/histidine kinase"/>
    <property type="match status" value="1"/>
</dbReference>
<name>A0A3S3AE87_9NOCA</name>
<accession>A0A3S3AE87</accession>
<dbReference type="GO" id="GO:0005524">
    <property type="term" value="F:ATP binding"/>
    <property type="evidence" value="ECO:0007669"/>
    <property type="project" value="UniProtKB-KW"/>
</dbReference>
<organism evidence="2 3">
    <name type="scientific">Rhodococcus spongiicola</name>
    <dbReference type="NCBI Taxonomy" id="2487352"/>
    <lineage>
        <taxon>Bacteria</taxon>
        <taxon>Bacillati</taxon>
        <taxon>Actinomycetota</taxon>
        <taxon>Actinomycetes</taxon>
        <taxon>Mycobacteriales</taxon>
        <taxon>Nocardiaceae</taxon>
        <taxon>Rhodococcus</taxon>
    </lineage>
</organism>
<evidence type="ECO:0000313" key="3">
    <source>
        <dbReference type="Proteomes" id="UP000284333"/>
    </source>
</evidence>
<dbReference type="AlphaFoldDB" id="A0A3S3AE87"/>
<dbReference type="Proteomes" id="UP000284333">
    <property type="component" value="Unassembled WGS sequence"/>
</dbReference>
<comment type="caution">
    <text evidence="2">The sequence shown here is derived from an EMBL/GenBank/DDBJ whole genome shotgun (WGS) entry which is preliminary data.</text>
</comment>
<protein>
    <submittedName>
        <fullName evidence="2">ATP-binding protein</fullName>
    </submittedName>
</protein>
<proteinExistence type="predicted"/>
<dbReference type="EMBL" id="RKLN01000001">
    <property type="protein sequence ID" value="RVW05990.1"/>
    <property type="molecule type" value="Genomic_DNA"/>
</dbReference>
<keyword evidence="2" id="KW-0067">ATP-binding</keyword>